<keyword evidence="14" id="KW-1185">Reference proteome</keyword>
<proteinExistence type="inferred from homology"/>
<dbReference type="HAMAP" id="MF_00354">
    <property type="entry name" value="Idi_2"/>
    <property type="match status" value="1"/>
</dbReference>
<feature type="binding site" evidence="11">
    <location>
        <position position="153"/>
    </location>
    <ligand>
        <name>substrate</name>
    </ligand>
</feature>
<dbReference type="InterPro" id="IPR013785">
    <property type="entry name" value="Aldolase_TIM"/>
</dbReference>
<dbReference type="InterPro" id="IPR011179">
    <property type="entry name" value="IPdP_isomerase"/>
</dbReference>
<evidence type="ECO:0000256" key="3">
    <source>
        <dbReference type="ARBA" id="ARBA00022630"/>
    </source>
</evidence>
<keyword evidence="3 11" id="KW-0285">Flavoprotein</keyword>
<feature type="domain" description="FMN-dependent dehydrogenase" evidence="12">
    <location>
        <begin position="168"/>
        <end position="323"/>
    </location>
</feature>
<evidence type="ECO:0000256" key="8">
    <source>
        <dbReference type="ARBA" id="ARBA00023229"/>
    </source>
</evidence>
<sequence length="353" mass="38448">MSNRAERKLEHIQHALTTGQDRTNGLEDITFVHQSLPNVSVTDIDLSTKIGELSLSSPIFINAMTGGGGQSTLEINKALANVARETNIAIAVGSQMSALKDKEERPTYEVIRKVNKSGIIIGNLGSEATVEQAKQAVDMIEANALQIHLNVVQELIMPEGDRDFTDVLNRIEKIVSAIPIPVIVKEVGFGMNKEVAKKLKEVGVCVVDVGGYGGTNFAKVENLRRESVLDYFNQWGIPTAASIAEVRSVDEQMSIIGTGGIQNALDIAKAIGLGASAVGISGYFLKVLIEQDAKKLTRLIEQMKLDLTLLMTALGTRTIKELQLAPLIITGHTHHWLTERGIDTKRYSLRTKE</sequence>
<keyword evidence="6 11" id="KW-0460">Magnesium</keyword>
<protein>
    <recommendedName>
        <fullName evidence="11">Isopentenyl-diphosphate delta-isomerase</fullName>
        <shortName evidence="11">IPP isomerase</shortName>
        <ecNumber evidence="11">5.3.3.2</ecNumber>
    </recommendedName>
    <alternativeName>
        <fullName evidence="11">Isopentenyl diphosphate:dimethylallyl diphosphate isomerase</fullName>
    </alternativeName>
    <alternativeName>
        <fullName evidence="11">Isopentenyl pyrophosphate isomerase</fullName>
    </alternativeName>
    <alternativeName>
        <fullName evidence="11">Type 2 isopentenyl diphosphate isomerase</fullName>
        <shortName evidence="11">IDI-2</shortName>
    </alternativeName>
</protein>
<comment type="cofactor">
    <cofactor evidence="11">
        <name>NADPH</name>
        <dbReference type="ChEBI" id="CHEBI:57783"/>
    </cofactor>
</comment>
<feature type="binding site" evidence="11">
    <location>
        <position position="215"/>
    </location>
    <ligand>
        <name>FMN</name>
        <dbReference type="ChEBI" id="CHEBI:58210"/>
    </ligand>
</feature>
<comment type="function">
    <text evidence="11">Involved in the biosynthesis of isoprenoids. Catalyzes the 1,3-allylic rearrangement of the homoallylic substrate isopentenyl (IPP) to its allylic isomer, dimethylallyl diphosphate (DMAPP).</text>
</comment>
<comment type="cofactor">
    <cofactor evidence="1 11">
        <name>FMN</name>
        <dbReference type="ChEBI" id="CHEBI:58210"/>
    </cofactor>
</comment>
<feature type="binding site" evidence="11">
    <location>
        <position position="154"/>
    </location>
    <ligand>
        <name>Mg(2+)</name>
        <dbReference type="ChEBI" id="CHEBI:18420"/>
    </ligand>
</feature>
<dbReference type="RefSeq" id="WP_095301112.1">
    <property type="nucleotide sequence ID" value="NZ_CADEPK010000432.1"/>
</dbReference>
<dbReference type="PANTHER" id="PTHR43665:SF1">
    <property type="entry name" value="ISOPENTENYL-DIPHOSPHATE DELTA-ISOMERASE"/>
    <property type="match status" value="1"/>
</dbReference>
<evidence type="ECO:0000259" key="12">
    <source>
        <dbReference type="Pfam" id="PF01070"/>
    </source>
</evidence>
<reference evidence="13 14" key="1">
    <citation type="submission" date="2023-07" db="EMBL/GenBank/DDBJ databases">
        <title>Genomic Encyclopedia of Type Strains, Phase IV (KMG-IV): sequencing the most valuable type-strain genomes for metagenomic binning, comparative biology and taxonomic classification.</title>
        <authorList>
            <person name="Goeker M."/>
        </authorList>
    </citation>
    <scope>NUCLEOTIDE SEQUENCE [LARGE SCALE GENOMIC DNA]</scope>
    <source>
        <strain evidence="13 14">DSM 17723</strain>
    </source>
</reference>
<dbReference type="GO" id="GO:0004452">
    <property type="term" value="F:isopentenyl-diphosphate delta-isomerase activity"/>
    <property type="evidence" value="ECO:0007669"/>
    <property type="project" value="UniProtKB-EC"/>
</dbReference>
<dbReference type="Proteomes" id="UP001232245">
    <property type="component" value="Unassembled WGS sequence"/>
</dbReference>
<feature type="binding site" evidence="11">
    <location>
        <begin position="281"/>
        <end position="282"/>
    </location>
    <ligand>
        <name>FMN</name>
        <dbReference type="ChEBI" id="CHEBI:58210"/>
    </ligand>
</feature>
<keyword evidence="9 11" id="KW-0413">Isomerase</keyword>
<comment type="cofactor">
    <cofactor evidence="11">
        <name>Mg(2+)</name>
        <dbReference type="ChEBI" id="CHEBI:18420"/>
    </cofactor>
</comment>
<comment type="subunit">
    <text evidence="10 11">Homooctamer. Dimer of tetramers.</text>
</comment>
<dbReference type="PIRSF" id="PIRSF003314">
    <property type="entry name" value="IPP_isomerase"/>
    <property type="match status" value="1"/>
</dbReference>
<dbReference type="InterPro" id="IPR000262">
    <property type="entry name" value="FMN-dep_DH"/>
</dbReference>
<evidence type="ECO:0000256" key="7">
    <source>
        <dbReference type="ARBA" id="ARBA00022857"/>
    </source>
</evidence>
<name>A0ABT9YYK3_9BACI</name>
<feature type="binding site" evidence="11">
    <location>
        <position position="94"/>
    </location>
    <ligand>
        <name>FMN</name>
        <dbReference type="ChEBI" id="CHEBI:58210"/>
    </ligand>
</feature>
<keyword evidence="7 11" id="KW-0521">NADP</keyword>
<dbReference type="NCBIfam" id="TIGR02151">
    <property type="entry name" value="IPP_isom_2"/>
    <property type="match status" value="1"/>
</dbReference>
<evidence type="ECO:0000256" key="10">
    <source>
        <dbReference type="ARBA" id="ARBA00025810"/>
    </source>
</evidence>
<evidence type="ECO:0000256" key="5">
    <source>
        <dbReference type="ARBA" id="ARBA00022723"/>
    </source>
</evidence>
<keyword evidence="2 11" id="KW-0963">Cytoplasm</keyword>
<dbReference type="EMBL" id="JAUSTZ010000002">
    <property type="protein sequence ID" value="MDQ0225084.1"/>
    <property type="molecule type" value="Genomic_DNA"/>
</dbReference>
<dbReference type="Gene3D" id="3.20.20.70">
    <property type="entry name" value="Aldolase class I"/>
    <property type="match status" value="1"/>
</dbReference>
<dbReference type="CDD" id="cd02811">
    <property type="entry name" value="IDI-2_FMN"/>
    <property type="match status" value="1"/>
</dbReference>
<evidence type="ECO:0000256" key="11">
    <source>
        <dbReference type="HAMAP-Rule" id="MF_00354"/>
    </source>
</evidence>
<evidence type="ECO:0000313" key="13">
    <source>
        <dbReference type="EMBL" id="MDQ0225084.1"/>
    </source>
</evidence>
<feature type="binding site" evidence="11">
    <location>
        <begin position="63"/>
        <end position="65"/>
    </location>
    <ligand>
        <name>FMN</name>
        <dbReference type="ChEBI" id="CHEBI:58210"/>
    </ligand>
</feature>
<dbReference type="Pfam" id="PF01070">
    <property type="entry name" value="FMN_dh"/>
    <property type="match status" value="1"/>
</dbReference>
<comment type="similarity">
    <text evidence="11">Belongs to the IPP isomerase type 2 family.</text>
</comment>
<comment type="subcellular location">
    <subcellularLocation>
        <location evidence="11">Cytoplasm</location>
    </subcellularLocation>
</comment>
<dbReference type="PANTHER" id="PTHR43665">
    <property type="entry name" value="ISOPENTENYL-DIPHOSPHATE DELTA-ISOMERASE"/>
    <property type="match status" value="1"/>
</dbReference>
<gene>
    <name evidence="11" type="primary">fni</name>
    <name evidence="13" type="ORF">J2S02_001413</name>
</gene>
<evidence type="ECO:0000256" key="6">
    <source>
        <dbReference type="ARBA" id="ARBA00022842"/>
    </source>
</evidence>
<comment type="caution">
    <text evidence="11">Lacks conserved residue(s) required for the propagation of feature annotation.</text>
</comment>
<comment type="catalytic activity">
    <reaction evidence="11">
        <text>isopentenyl diphosphate = dimethylallyl diphosphate</text>
        <dbReference type="Rhea" id="RHEA:23284"/>
        <dbReference type="ChEBI" id="CHEBI:57623"/>
        <dbReference type="ChEBI" id="CHEBI:128769"/>
        <dbReference type="EC" id="5.3.3.2"/>
    </reaction>
</comment>
<dbReference type="SUPFAM" id="SSF51395">
    <property type="entry name" value="FMN-linked oxidoreductases"/>
    <property type="match status" value="1"/>
</dbReference>
<feature type="binding site" evidence="11">
    <location>
        <position position="185"/>
    </location>
    <ligand>
        <name>FMN</name>
        <dbReference type="ChEBI" id="CHEBI:58210"/>
    </ligand>
</feature>
<keyword evidence="8 11" id="KW-0414">Isoprene biosynthesis</keyword>
<comment type="caution">
    <text evidence="13">The sequence shown here is derived from an EMBL/GenBank/DDBJ whole genome shotgun (WGS) entry which is preliminary data.</text>
</comment>
<accession>A0ABT9YYK3</accession>
<evidence type="ECO:0000256" key="1">
    <source>
        <dbReference type="ARBA" id="ARBA00001917"/>
    </source>
</evidence>
<dbReference type="EC" id="5.3.3.2" evidence="11"/>
<feature type="binding site" evidence="11">
    <location>
        <position position="123"/>
    </location>
    <ligand>
        <name>FMN</name>
        <dbReference type="ChEBI" id="CHEBI:58210"/>
    </ligand>
</feature>
<organism evidence="13 14">
    <name type="scientific">Metabacillus niabensis</name>
    <dbReference type="NCBI Taxonomy" id="324854"/>
    <lineage>
        <taxon>Bacteria</taxon>
        <taxon>Bacillati</taxon>
        <taxon>Bacillota</taxon>
        <taxon>Bacilli</taxon>
        <taxon>Bacillales</taxon>
        <taxon>Bacillaceae</taxon>
        <taxon>Metabacillus</taxon>
    </lineage>
</organism>
<evidence type="ECO:0000256" key="4">
    <source>
        <dbReference type="ARBA" id="ARBA00022643"/>
    </source>
</evidence>
<evidence type="ECO:0000313" key="14">
    <source>
        <dbReference type="Proteomes" id="UP001232245"/>
    </source>
</evidence>
<dbReference type="SMART" id="SM01240">
    <property type="entry name" value="IMPDH"/>
    <property type="match status" value="1"/>
</dbReference>
<evidence type="ECO:0000256" key="2">
    <source>
        <dbReference type="ARBA" id="ARBA00022490"/>
    </source>
</evidence>
<feature type="binding site" evidence="11">
    <location>
        <begin position="7"/>
        <end position="8"/>
    </location>
    <ligand>
        <name>substrate</name>
    </ligand>
</feature>
<keyword evidence="4 11" id="KW-0288">FMN</keyword>
<keyword evidence="5 11" id="KW-0479">Metal-binding</keyword>
<evidence type="ECO:0000256" key="9">
    <source>
        <dbReference type="ARBA" id="ARBA00023235"/>
    </source>
</evidence>